<name>A0AA40KD16_9PEZI</name>
<feature type="compositionally biased region" description="Basic and acidic residues" evidence="1">
    <location>
        <begin position="178"/>
        <end position="196"/>
    </location>
</feature>
<feature type="region of interest" description="Disordered" evidence="1">
    <location>
        <begin position="154"/>
        <end position="249"/>
    </location>
</feature>
<protein>
    <recommendedName>
        <fullName evidence="4">Urease accessory protein UreD</fullName>
    </recommendedName>
</protein>
<accession>A0AA40KD16</accession>
<proteinExistence type="predicted"/>
<feature type="compositionally biased region" description="Basic residues" evidence="1">
    <location>
        <begin position="225"/>
        <end position="235"/>
    </location>
</feature>
<dbReference type="PANTHER" id="PTHR40644:SF1">
    <property type="entry name" value="UPF0653 PROTEIN C607.02C"/>
    <property type="match status" value="1"/>
</dbReference>
<feature type="compositionally biased region" description="Basic and acidic residues" evidence="1">
    <location>
        <begin position="88"/>
        <end position="97"/>
    </location>
</feature>
<sequence>MPHKHTRRDKDVSTFDLPPTQLAKSLPVTTVSKKKAPPPTKKQNDQKKSGGKRKRAGPDDGDGVPRAFKRLMAFNSGKPTRNGLDNGDGPRTKEGRAKAAKKAAKQAAAAAAAAPAPAQAESKSDDLKIRPGERMWEFSQRVDAALPLSGLVNKTVKDGKDPLGLKVKRTKKERKMHKMYDEWREEDRKIKEKLEEERELEEEKALDDEINGTAVKFATAEQSGKGKKKKGKRSRLVGEDASKEDDPWKEIIKKRGEAKVGLNEVANAPPELIKLQKKKLLVAGAAVEVSDIPKSAGSLRQREELQGIRDEVVATYRKMIGERRSQAEAAAADA</sequence>
<organism evidence="2 3">
    <name type="scientific">Schizothecium vesticola</name>
    <dbReference type="NCBI Taxonomy" id="314040"/>
    <lineage>
        <taxon>Eukaryota</taxon>
        <taxon>Fungi</taxon>
        <taxon>Dikarya</taxon>
        <taxon>Ascomycota</taxon>
        <taxon>Pezizomycotina</taxon>
        <taxon>Sordariomycetes</taxon>
        <taxon>Sordariomycetidae</taxon>
        <taxon>Sordariales</taxon>
        <taxon>Schizotheciaceae</taxon>
        <taxon>Schizothecium</taxon>
    </lineage>
</organism>
<evidence type="ECO:0000256" key="1">
    <source>
        <dbReference type="SAM" id="MobiDB-lite"/>
    </source>
</evidence>
<evidence type="ECO:0000313" key="3">
    <source>
        <dbReference type="Proteomes" id="UP001172155"/>
    </source>
</evidence>
<evidence type="ECO:0000313" key="2">
    <source>
        <dbReference type="EMBL" id="KAK0754708.1"/>
    </source>
</evidence>
<dbReference type="PANTHER" id="PTHR40644">
    <property type="entry name" value="UPF0653 PROTEIN C607.02C"/>
    <property type="match status" value="1"/>
</dbReference>
<dbReference type="EMBL" id="JAUKUD010000001">
    <property type="protein sequence ID" value="KAK0754708.1"/>
    <property type="molecule type" value="Genomic_DNA"/>
</dbReference>
<comment type="caution">
    <text evidence="2">The sequence shown here is derived from an EMBL/GenBank/DDBJ whole genome shotgun (WGS) entry which is preliminary data.</text>
</comment>
<dbReference type="Proteomes" id="UP001172155">
    <property type="component" value="Unassembled WGS sequence"/>
</dbReference>
<feature type="compositionally biased region" description="Basic and acidic residues" evidence="1">
    <location>
        <begin position="236"/>
        <end position="249"/>
    </location>
</feature>
<gene>
    <name evidence="2" type="ORF">B0T18DRAFT_399794</name>
</gene>
<evidence type="ECO:0008006" key="4">
    <source>
        <dbReference type="Google" id="ProtNLM"/>
    </source>
</evidence>
<feature type="compositionally biased region" description="Acidic residues" evidence="1">
    <location>
        <begin position="197"/>
        <end position="210"/>
    </location>
</feature>
<feature type="compositionally biased region" description="Basic residues" evidence="1">
    <location>
        <begin position="166"/>
        <end position="177"/>
    </location>
</feature>
<dbReference type="AlphaFoldDB" id="A0AA40KD16"/>
<reference evidence="2" key="1">
    <citation type="submission" date="2023-06" db="EMBL/GenBank/DDBJ databases">
        <title>Genome-scale phylogeny and comparative genomics of the fungal order Sordariales.</title>
        <authorList>
            <consortium name="Lawrence Berkeley National Laboratory"/>
            <person name="Hensen N."/>
            <person name="Bonometti L."/>
            <person name="Westerberg I."/>
            <person name="Brannstrom I.O."/>
            <person name="Guillou S."/>
            <person name="Cros-Aarteil S."/>
            <person name="Calhoun S."/>
            <person name="Haridas S."/>
            <person name="Kuo A."/>
            <person name="Mondo S."/>
            <person name="Pangilinan J."/>
            <person name="Riley R."/>
            <person name="LaButti K."/>
            <person name="Andreopoulos B."/>
            <person name="Lipzen A."/>
            <person name="Chen C."/>
            <person name="Yanf M."/>
            <person name="Daum C."/>
            <person name="Ng V."/>
            <person name="Clum A."/>
            <person name="Steindorff A."/>
            <person name="Ohm R."/>
            <person name="Martin F."/>
            <person name="Silar P."/>
            <person name="Natvig D."/>
            <person name="Lalanne C."/>
            <person name="Gautier V."/>
            <person name="Ament-velasquez S.L."/>
            <person name="Kruys A."/>
            <person name="Hutchinson M.I."/>
            <person name="Powell A.J."/>
            <person name="Barry K."/>
            <person name="Miller A.N."/>
            <person name="Grigoriev I.V."/>
            <person name="Debuchy R."/>
            <person name="Gladieux P."/>
            <person name="Thoren M.H."/>
            <person name="Johannesson H."/>
        </authorList>
    </citation>
    <scope>NUCLEOTIDE SEQUENCE</scope>
    <source>
        <strain evidence="2">SMH3187-1</strain>
    </source>
</reference>
<feature type="compositionally biased region" description="Low complexity" evidence="1">
    <location>
        <begin position="105"/>
        <end position="120"/>
    </location>
</feature>
<feature type="region of interest" description="Disordered" evidence="1">
    <location>
        <begin position="1"/>
        <end position="128"/>
    </location>
</feature>
<keyword evidence="3" id="KW-1185">Reference proteome</keyword>